<feature type="region of interest" description="Disordered" evidence="1">
    <location>
        <begin position="1"/>
        <end position="47"/>
    </location>
</feature>
<dbReference type="RefSeq" id="WP_240258245.1">
    <property type="nucleotide sequence ID" value="NZ_CP092488.2"/>
</dbReference>
<evidence type="ECO:0000313" key="2">
    <source>
        <dbReference type="EMBL" id="UMB67781.1"/>
    </source>
</evidence>
<dbReference type="EMBL" id="CP092488">
    <property type="protein sequence ID" value="UMB67781.1"/>
    <property type="molecule type" value="Genomic_DNA"/>
</dbReference>
<gene>
    <name evidence="2" type="ORF">MKK62_14910</name>
</gene>
<accession>A0ABY3VGN1</accession>
<organism evidence="2 3">
    <name type="scientific">Mycobacterium paraterrae</name>
    <dbReference type="NCBI Taxonomy" id="577492"/>
    <lineage>
        <taxon>Bacteria</taxon>
        <taxon>Bacillati</taxon>
        <taxon>Actinomycetota</taxon>
        <taxon>Actinomycetes</taxon>
        <taxon>Mycobacteriales</taxon>
        <taxon>Mycobacteriaceae</taxon>
        <taxon>Mycobacterium</taxon>
    </lineage>
</organism>
<evidence type="ECO:0000256" key="1">
    <source>
        <dbReference type="SAM" id="MobiDB-lite"/>
    </source>
</evidence>
<reference evidence="2" key="1">
    <citation type="submission" date="2022-08" db="EMBL/GenBank/DDBJ databases">
        <title>Whole genome sequencing of non-tuberculosis mycobacteria type-strains.</title>
        <authorList>
            <person name="Igarashi Y."/>
            <person name="Osugi A."/>
            <person name="Mitarai S."/>
        </authorList>
    </citation>
    <scope>NUCLEOTIDE SEQUENCE</scope>
    <source>
        <strain evidence="2">DSM 45127</strain>
    </source>
</reference>
<dbReference type="Proteomes" id="UP001055336">
    <property type="component" value="Chromosome"/>
</dbReference>
<keyword evidence="3" id="KW-1185">Reference proteome</keyword>
<sequence length="47" mass="4809">MSTPAEGADEADDELRRTAEDIDQGSGNEPEGPDDNTPAGPLPNANA</sequence>
<protein>
    <submittedName>
        <fullName evidence="2">Uncharacterized protein</fullName>
    </submittedName>
</protein>
<name>A0ABY3VGN1_9MYCO</name>
<proteinExistence type="predicted"/>
<evidence type="ECO:0000313" key="3">
    <source>
        <dbReference type="Proteomes" id="UP001055336"/>
    </source>
</evidence>